<comment type="subcellular location">
    <subcellularLocation>
        <location evidence="1">Membrane</location>
        <topology evidence="1">Multi-pass membrane protein</topology>
    </subcellularLocation>
</comment>
<reference evidence="6" key="1">
    <citation type="submission" date="2021-01" db="EMBL/GenBank/DDBJ databases">
        <authorList>
            <consortium name="Genoscope - CEA"/>
            <person name="William W."/>
        </authorList>
    </citation>
    <scope>NUCLEOTIDE SEQUENCE</scope>
</reference>
<organism evidence="6 7">
    <name type="scientific">Paramecium octaurelia</name>
    <dbReference type="NCBI Taxonomy" id="43137"/>
    <lineage>
        <taxon>Eukaryota</taxon>
        <taxon>Sar</taxon>
        <taxon>Alveolata</taxon>
        <taxon>Ciliophora</taxon>
        <taxon>Intramacronucleata</taxon>
        <taxon>Oligohymenophorea</taxon>
        <taxon>Peniculida</taxon>
        <taxon>Parameciidae</taxon>
        <taxon>Paramecium</taxon>
    </lineage>
</organism>
<dbReference type="PANTHER" id="PTHR10924">
    <property type="entry name" value="MAJOR FACILITATOR SUPERFAMILY PROTEIN-RELATED"/>
    <property type="match status" value="1"/>
</dbReference>
<evidence type="ECO:0000256" key="3">
    <source>
        <dbReference type="ARBA" id="ARBA00022989"/>
    </source>
</evidence>
<feature type="transmembrane region" description="Helical" evidence="5">
    <location>
        <begin position="127"/>
        <end position="146"/>
    </location>
</feature>
<accession>A0A8S1T1P3</accession>
<dbReference type="Proteomes" id="UP000683925">
    <property type="component" value="Unassembled WGS sequence"/>
</dbReference>
<feature type="transmembrane region" description="Helical" evidence="5">
    <location>
        <begin position="210"/>
        <end position="228"/>
    </location>
</feature>
<dbReference type="GO" id="GO:0016020">
    <property type="term" value="C:membrane"/>
    <property type="evidence" value="ECO:0007669"/>
    <property type="project" value="UniProtKB-SubCell"/>
</dbReference>
<dbReference type="PANTHER" id="PTHR10924:SF6">
    <property type="entry name" value="SOLUTE CARRIER FAMILY 49 MEMBER A3"/>
    <property type="match status" value="1"/>
</dbReference>
<evidence type="ECO:0000313" key="7">
    <source>
        <dbReference type="Proteomes" id="UP000683925"/>
    </source>
</evidence>
<dbReference type="GO" id="GO:0022857">
    <property type="term" value="F:transmembrane transporter activity"/>
    <property type="evidence" value="ECO:0007669"/>
    <property type="project" value="InterPro"/>
</dbReference>
<proteinExistence type="predicted"/>
<sequence length="521" mass="58966">MQKTYNKVQIEECNQVEKETKSSTLLGSKIYSQYTYRWIILTCYLVVVFINGISYQTFIPNAKQFVQLYNVDEQIITLTGTIYLIMQPVFTFFASSVIVKKGFAVSMSIGVILTIIGYGIRLLINKYSFIFAILGQLFLGISRPFILNGQTTMAQNWFFPSNRMAVLAACNAFQTFSMVISVLWPANWIFKDYSYNDQNKQEGLDLSIQLQYQQFFLSLALIPVVFLIKNNPKTPPSGFANSDHDVGFYDSIRKLLKNKNFILILCTFSLYFGTLKGFGLSVPYLMSPFGFVDTDYSIASSLLIIGGFLSAGFVSKLVLKFKKYKAIGIVLFIISLVLTLLTYPILMIELLIPLCIQQFLLGFFLIPMVPVLIEYSCESIYPLNGSFSVGVMVSGATTTAMLSSILLTYTSKGKDSDKTSALVTYIILCCIYLIGFILFLFTKEILNRSKEVEQRASLKQSVFYCQQQLKTSMVNPDAVQNEQIVGDYPTEHPILDSHLFIQHPEVLNPDFLEQMQNDEQT</sequence>
<keyword evidence="4 5" id="KW-0472">Membrane</keyword>
<name>A0A8S1T1P3_PAROT</name>
<feature type="transmembrane region" description="Helical" evidence="5">
    <location>
        <begin position="166"/>
        <end position="190"/>
    </location>
</feature>
<evidence type="ECO:0000256" key="1">
    <source>
        <dbReference type="ARBA" id="ARBA00004141"/>
    </source>
</evidence>
<feature type="transmembrane region" description="Helical" evidence="5">
    <location>
        <begin position="102"/>
        <end position="121"/>
    </location>
</feature>
<dbReference type="Pfam" id="PF07690">
    <property type="entry name" value="MFS_1"/>
    <property type="match status" value="1"/>
</dbReference>
<feature type="transmembrane region" description="Helical" evidence="5">
    <location>
        <begin position="422"/>
        <end position="441"/>
    </location>
</feature>
<gene>
    <name evidence="6" type="ORF">POCTA_138.1.T0170325</name>
</gene>
<feature type="transmembrane region" description="Helical" evidence="5">
    <location>
        <begin position="326"/>
        <end position="345"/>
    </location>
</feature>
<evidence type="ECO:0000256" key="5">
    <source>
        <dbReference type="SAM" id="Phobius"/>
    </source>
</evidence>
<protein>
    <recommendedName>
        <fullName evidence="8">Major facilitator superfamily (MFS) profile domain-containing protein</fullName>
    </recommendedName>
</protein>
<dbReference type="InterPro" id="IPR011701">
    <property type="entry name" value="MFS"/>
</dbReference>
<evidence type="ECO:0008006" key="8">
    <source>
        <dbReference type="Google" id="ProtNLM"/>
    </source>
</evidence>
<feature type="transmembrane region" description="Helical" evidence="5">
    <location>
        <begin position="75"/>
        <end position="95"/>
    </location>
</feature>
<dbReference type="OMA" id="STICWTG"/>
<feature type="transmembrane region" description="Helical" evidence="5">
    <location>
        <begin position="38"/>
        <end position="55"/>
    </location>
</feature>
<dbReference type="EMBL" id="CAJJDP010000017">
    <property type="protein sequence ID" value="CAD8145628.1"/>
    <property type="molecule type" value="Genomic_DNA"/>
</dbReference>
<feature type="transmembrane region" description="Helical" evidence="5">
    <location>
        <begin position="351"/>
        <end position="373"/>
    </location>
</feature>
<dbReference type="InterPro" id="IPR049680">
    <property type="entry name" value="FLVCR1-2_SLC49-like"/>
</dbReference>
<evidence type="ECO:0000313" key="6">
    <source>
        <dbReference type="EMBL" id="CAD8145628.1"/>
    </source>
</evidence>
<feature type="transmembrane region" description="Helical" evidence="5">
    <location>
        <begin position="298"/>
        <end position="319"/>
    </location>
</feature>
<feature type="transmembrane region" description="Helical" evidence="5">
    <location>
        <begin position="385"/>
        <end position="410"/>
    </location>
</feature>
<evidence type="ECO:0000256" key="2">
    <source>
        <dbReference type="ARBA" id="ARBA00022692"/>
    </source>
</evidence>
<dbReference type="AlphaFoldDB" id="A0A8S1T1P3"/>
<keyword evidence="7" id="KW-1185">Reference proteome</keyword>
<keyword evidence="2 5" id="KW-0812">Transmembrane</keyword>
<comment type="caution">
    <text evidence="6">The sequence shown here is derived from an EMBL/GenBank/DDBJ whole genome shotgun (WGS) entry which is preliminary data.</text>
</comment>
<dbReference type="OrthoDB" id="422206at2759"/>
<evidence type="ECO:0000256" key="4">
    <source>
        <dbReference type="ARBA" id="ARBA00023136"/>
    </source>
</evidence>
<feature type="transmembrane region" description="Helical" evidence="5">
    <location>
        <begin position="261"/>
        <end position="286"/>
    </location>
</feature>
<keyword evidence="3 5" id="KW-1133">Transmembrane helix</keyword>